<feature type="region of interest" description="Disordered" evidence="1">
    <location>
        <begin position="357"/>
        <end position="379"/>
    </location>
</feature>
<organism evidence="3 4">
    <name type="scientific">Naegleria lovaniensis</name>
    <name type="common">Amoeba</name>
    <dbReference type="NCBI Taxonomy" id="51637"/>
    <lineage>
        <taxon>Eukaryota</taxon>
        <taxon>Discoba</taxon>
        <taxon>Heterolobosea</taxon>
        <taxon>Tetramitia</taxon>
        <taxon>Eutetramitia</taxon>
        <taxon>Vahlkampfiidae</taxon>
        <taxon>Naegleria</taxon>
    </lineage>
</organism>
<feature type="compositionally biased region" description="Polar residues" evidence="1">
    <location>
        <begin position="68"/>
        <end position="81"/>
    </location>
</feature>
<dbReference type="Gene3D" id="1.20.1280.50">
    <property type="match status" value="1"/>
</dbReference>
<accession>A0AA88KDF2</accession>
<evidence type="ECO:0000256" key="2">
    <source>
        <dbReference type="SAM" id="Phobius"/>
    </source>
</evidence>
<keyword evidence="2" id="KW-1133">Transmembrane helix</keyword>
<evidence type="ECO:0000313" key="4">
    <source>
        <dbReference type="Proteomes" id="UP000816034"/>
    </source>
</evidence>
<protein>
    <recommendedName>
        <fullName evidence="5">F-box domain-containing protein</fullName>
    </recommendedName>
</protein>
<keyword evidence="2" id="KW-0812">Transmembrane</keyword>
<feature type="region of interest" description="Disordered" evidence="1">
    <location>
        <begin position="1"/>
        <end position="30"/>
    </location>
</feature>
<feature type="compositionally biased region" description="Basic and acidic residues" evidence="1">
    <location>
        <begin position="212"/>
        <end position="223"/>
    </location>
</feature>
<comment type="caution">
    <text evidence="3">The sequence shown here is derived from an EMBL/GenBank/DDBJ whole genome shotgun (WGS) entry which is preliminary data.</text>
</comment>
<feature type="compositionally biased region" description="Basic residues" evidence="1">
    <location>
        <begin position="7"/>
        <end position="16"/>
    </location>
</feature>
<feature type="transmembrane region" description="Helical" evidence="2">
    <location>
        <begin position="614"/>
        <end position="638"/>
    </location>
</feature>
<feature type="region of interest" description="Disordered" evidence="1">
    <location>
        <begin position="60"/>
        <end position="96"/>
    </location>
</feature>
<reference evidence="3 4" key="1">
    <citation type="journal article" date="2018" name="BMC Genomics">
        <title>The genome of Naegleria lovaniensis, the basis for a comparative approach to unravel pathogenicity factors of the human pathogenic amoeba N. fowleri.</title>
        <authorList>
            <person name="Liechti N."/>
            <person name="Schurch N."/>
            <person name="Bruggmann R."/>
            <person name="Wittwer M."/>
        </authorList>
    </citation>
    <scope>NUCLEOTIDE SEQUENCE [LARGE SCALE GENOMIC DNA]</scope>
    <source>
        <strain evidence="3 4">ATCC 30569</strain>
    </source>
</reference>
<feature type="compositionally biased region" description="Low complexity" evidence="1">
    <location>
        <begin position="85"/>
        <end position="96"/>
    </location>
</feature>
<gene>
    <name evidence="3" type="ORF">C9374_010679</name>
</gene>
<evidence type="ECO:0000256" key="1">
    <source>
        <dbReference type="SAM" id="MobiDB-lite"/>
    </source>
</evidence>
<dbReference type="Proteomes" id="UP000816034">
    <property type="component" value="Unassembled WGS sequence"/>
</dbReference>
<name>A0AA88KDF2_NAELO</name>
<dbReference type="GeneID" id="68103133"/>
<evidence type="ECO:0008006" key="5">
    <source>
        <dbReference type="Google" id="ProtNLM"/>
    </source>
</evidence>
<evidence type="ECO:0000313" key="3">
    <source>
        <dbReference type="EMBL" id="KAG2374660.1"/>
    </source>
</evidence>
<feature type="compositionally biased region" description="Polar residues" evidence="1">
    <location>
        <begin position="357"/>
        <end position="374"/>
    </location>
</feature>
<sequence>MVLTTHHNCHKKHHRNDPHDHPHSSLPPLMTTMRNQTLEKQSKYTNFESLENDCISMDDHHHDEEWSEPTTTTKQTRSDQSPLILDSPNGSLDSSLDLSSPLPPSFHLLGELLLQQQLNLNNNNNQTNNHSNNQTRFKNILIEHELVNDAQGDVMAGDDSYMYRSPSSLCESQTFSIETESLEEELVLDSDQEESSMNGNEMEESDEFIENSDQRPYEEERGRRGVGMERRRIERIFRDDPCGSVVEESEEMLRSGFSKFGNLLRKLKELLKEAKEQLIHEWDENGRYLLNYYYHQVAHYSGGDDSHLSKLLHAVTPRKLQQLFDGLTLVMNRLLILKSTSHSNTSSESLYLSPHNFSRSNSKSDNCQQTNSSPQRHHIKELPREILENIFSYLFQKGGVSNKNGFTTATTATTNTSFLCEEDFLSAFARANIFSVLLTCREWYEVVTESTQFWRERVIRLSFHLKRKEFHEITNSTHKNGKVFRNSSQLQQPTESNSAFVHNPSSLSNFTSNISVDSQKKALLDETLLDIDLKMKRFHTDHPKRCKQFYFFYWLSLLRQVQEQQARKHENSILQVSSAFQHHGSDTSHQTWTSLRSRQNAIASKMRFQSGVEIVFVLIVGLFFIWQWFGLLLFGGIFSKSNSRNGKTLGSHKRRLIH</sequence>
<dbReference type="RefSeq" id="XP_044543834.1">
    <property type="nucleotide sequence ID" value="XM_044686249.1"/>
</dbReference>
<dbReference type="AlphaFoldDB" id="A0AA88KDF2"/>
<feature type="compositionally biased region" description="Acidic residues" evidence="1">
    <location>
        <begin position="201"/>
        <end position="210"/>
    </location>
</feature>
<keyword evidence="2" id="KW-0472">Membrane</keyword>
<dbReference type="EMBL" id="PYSW02000044">
    <property type="protein sequence ID" value="KAG2374660.1"/>
    <property type="molecule type" value="Genomic_DNA"/>
</dbReference>
<feature type="region of interest" description="Disordered" evidence="1">
    <location>
        <begin position="188"/>
        <end position="223"/>
    </location>
</feature>
<proteinExistence type="predicted"/>
<keyword evidence="4" id="KW-1185">Reference proteome</keyword>